<organism evidence="4 5">
    <name type="scientific">Tenebrio molitor</name>
    <name type="common">Yellow mealworm beetle</name>
    <dbReference type="NCBI Taxonomy" id="7067"/>
    <lineage>
        <taxon>Eukaryota</taxon>
        <taxon>Metazoa</taxon>
        <taxon>Ecdysozoa</taxon>
        <taxon>Arthropoda</taxon>
        <taxon>Hexapoda</taxon>
        <taxon>Insecta</taxon>
        <taxon>Pterygota</taxon>
        <taxon>Neoptera</taxon>
        <taxon>Endopterygota</taxon>
        <taxon>Coleoptera</taxon>
        <taxon>Polyphaga</taxon>
        <taxon>Cucujiformia</taxon>
        <taxon>Tenebrionidae</taxon>
        <taxon>Tenebrio</taxon>
    </lineage>
</organism>
<dbReference type="InterPro" id="IPR051962">
    <property type="entry name" value="Cuticlin"/>
</dbReference>
<dbReference type="AlphaFoldDB" id="A0A8J6LBW7"/>
<keyword evidence="2" id="KW-0812">Transmembrane</keyword>
<evidence type="ECO:0000313" key="5">
    <source>
        <dbReference type="Proteomes" id="UP000719412"/>
    </source>
</evidence>
<dbReference type="SMART" id="SM00241">
    <property type="entry name" value="ZP"/>
    <property type="match status" value="1"/>
</dbReference>
<reference evidence="4" key="2">
    <citation type="submission" date="2021-08" db="EMBL/GenBank/DDBJ databases">
        <authorList>
            <person name="Eriksson T."/>
        </authorList>
    </citation>
    <scope>NUCLEOTIDE SEQUENCE</scope>
    <source>
        <strain evidence="4">Stoneville</strain>
        <tissue evidence="4">Whole head</tissue>
    </source>
</reference>
<gene>
    <name evidence="4" type="ORF">GEV33_006421</name>
</gene>
<name>A0A8J6LBW7_TENMO</name>
<keyword evidence="1" id="KW-0732">Signal</keyword>
<dbReference type="PROSITE" id="PS51034">
    <property type="entry name" value="ZP_2"/>
    <property type="match status" value="1"/>
</dbReference>
<accession>A0A8J6LBW7</accession>
<reference evidence="4" key="1">
    <citation type="journal article" date="2020" name="J Insects Food Feed">
        <title>The yellow mealworm (Tenebrio molitor) genome: a resource for the emerging insects as food and feed industry.</title>
        <authorList>
            <person name="Eriksson T."/>
            <person name="Andere A."/>
            <person name="Kelstrup H."/>
            <person name="Emery V."/>
            <person name="Picard C."/>
        </authorList>
    </citation>
    <scope>NUCLEOTIDE SEQUENCE</scope>
    <source>
        <strain evidence="4">Stoneville</strain>
        <tissue evidence="4">Whole head</tissue>
    </source>
</reference>
<feature type="transmembrane region" description="Helical" evidence="2">
    <location>
        <begin position="491"/>
        <end position="515"/>
    </location>
</feature>
<evidence type="ECO:0000259" key="3">
    <source>
        <dbReference type="PROSITE" id="PS51034"/>
    </source>
</evidence>
<dbReference type="Pfam" id="PF25301">
    <property type="entry name" value="CUT_C"/>
    <property type="match status" value="1"/>
</dbReference>
<protein>
    <recommendedName>
        <fullName evidence="3">ZP domain-containing protein</fullName>
    </recommendedName>
</protein>
<dbReference type="InterPro" id="IPR001507">
    <property type="entry name" value="ZP_dom"/>
</dbReference>
<dbReference type="EMBL" id="JABDTM020021653">
    <property type="protein sequence ID" value="KAH0816369.1"/>
    <property type="molecule type" value="Genomic_DNA"/>
</dbReference>
<keyword evidence="2" id="KW-0472">Membrane</keyword>
<evidence type="ECO:0000256" key="2">
    <source>
        <dbReference type="SAM" id="Phobius"/>
    </source>
</evidence>
<keyword evidence="5" id="KW-1185">Reference proteome</keyword>
<evidence type="ECO:0000313" key="4">
    <source>
        <dbReference type="EMBL" id="KAH0816369.1"/>
    </source>
</evidence>
<dbReference type="PANTHER" id="PTHR22907">
    <property type="entry name" value="GH04558P"/>
    <property type="match status" value="1"/>
</dbReference>
<dbReference type="InterPro" id="IPR057475">
    <property type="entry name" value="CUT_C"/>
</dbReference>
<dbReference type="PANTHER" id="PTHR22907:SF54">
    <property type="entry name" value="GH04558P"/>
    <property type="match status" value="1"/>
</dbReference>
<proteinExistence type="predicted"/>
<comment type="caution">
    <text evidence="4">The sequence shown here is derived from an EMBL/GenBank/DDBJ whole genome shotgun (WGS) entry which is preliminary data.</text>
</comment>
<feature type="domain" description="ZP" evidence="3">
    <location>
        <begin position="1"/>
        <end position="258"/>
    </location>
</feature>
<keyword evidence="2" id="KW-1133">Transmembrane helix</keyword>
<sequence>MVRLLWEHRRSTSLVPSFEYRCLSHNRVTHFLCYMLQMCIHLVPPRLRVLLGNVKIRQTVLAMSGDDRMLRVYLEDDGGIEYFNTIVVQPHLKLVTNQGRGFHIRCRYNTRNNTVTNDSLKVDLMAADPVTALAPMPGCNMKIFSGDPTYKEVAENVKIGDPLTLVITIDEQDTYGIRITDCLVRDGLGWGEQKLINDEGCPLDAEIMGRFEYSEDKTKASVHFQAHKFPYTASVYYQCNVKLCLKADGGCDISGMNVNLKSDESSSDAGFRSHNMSNRKKLTSQTVPNCFEKSRIHPKQIICGRIRPGANPRSPKSRLSHDFILIGYIITAQWDRNLGISDNCTRWCMAAAPKVKREGVRVQCIHNGHIVSQDSSKKINGAATPTAIVVIPGRGGRGARGVGPKHFFTLEIPSWFVDSGPPSCGANRLRRQATGAATPADPGEGTPATIEVYSGLYVNEANDLAKAGLEEDSVFSEKTPEDSICISQRSFAIGICIAGLILMLCVIAAILCLLARRRTKKTMSNPGSSIYSGPYTNTAYSHSS</sequence>
<evidence type="ECO:0000256" key="1">
    <source>
        <dbReference type="ARBA" id="ARBA00022729"/>
    </source>
</evidence>
<dbReference type="Proteomes" id="UP000719412">
    <property type="component" value="Unassembled WGS sequence"/>
</dbReference>